<keyword evidence="5 10" id="KW-0812">Transmembrane</keyword>
<evidence type="ECO:0000259" key="13">
    <source>
        <dbReference type="Pfam" id="PF22776"/>
    </source>
</evidence>
<dbReference type="GO" id="GO:0015079">
    <property type="term" value="F:potassium ion transmembrane transporter activity"/>
    <property type="evidence" value="ECO:0007669"/>
    <property type="project" value="UniProtKB-UniRule"/>
</dbReference>
<feature type="compositionally biased region" description="Low complexity" evidence="11">
    <location>
        <begin position="722"/>
        <end position="733"/>
    </location>
</feature>
<dbReference type="AlphaFoldDB" id="A0ABD1YIU2"/>
<dbReference type="Pfam" id="PF22776">
    <property type="entry name" value="K_trans_C"/>
    <property type="match status" value="1"/>
</dbReference>
<keyword evidence="9 10" id="KW-0472">Membrane</keyword>
<comment type="caution">
    <text evidence="14">The sequence shown here is derived from an EMBL/GenBank/DDBJ whole genome shotgun (WGS) entry which is preliminary data.</text>
</comment>
<gene>
    <name evidence="14" type="ORF">R1flu_015314</name>
</gene>
<feature type="transmembrane region" description="Helical" evidence="10">
    <location>
        <begin position="488"/>
        <end position="509"/>
    </location>
</feature>
<feature type="region of interest" description="Disordered" evidence="11">
    <location>
        <begin position="671"/>
        <end position="745"/>
    </location>
</feature>
<feature type="transmembrane region" description="Helical" evidence="10">
    <location>
        <begin position="459"/>
        <end position="481"/>
    </location>
</feature>
<feature type="transmembrane region" description="Helical" evidence="10">
    <location>
        <begin position="187"/>
        <end position="209"/>
    </location>
</feature>
<keyword evidence="7 10" id="KW-1133">Transmembrane helix</keyword>
<feature type="transmembrane region" description="Helical" evidence="10">
    <location>
        <begin position="60"/>
        <end position="82"/>
    </location>
</feature>
<accession>A0ABD1YIU2</accession>
<feature type="transmembrane region" description="Helical" evidence="10">
    <location>
        <begin position="258"/>
        <end position="280"/>
    </location>
</feature>
<evidence type="ECO:0000256" key="5">
    <source>
        <dbReference type="ARBA" id="ARBA00022692"/>
    </source>
</evidence>
<keyword evidence="3" id="KW-0813">Transport</keyword>
<dbReference type="GO" id="GO:0016020">
    <property type="term" value="C:membrane"/>
    <property type="evidence" value="ECO:0007669"/>
    <property type="project" value="UniProtKB-SubCell"/>
</dbReference>
<organism evidence="14 15">
    <name type="scientific">Riccia fluitans</name>
    <dbReference type="NCBI Taxonomy" id="41844"/>
    <lineage>
        <taxon>Eukaryota</taxon>
        <taxon>Viridiplantae</taxon>
        <taxon>Streptophyta</taxon>
        <taxon>Embryophyta</taxon>
        <taxon>Marchantiophyta</taxon>
        <taxon>Marchantiopsida</taxon>
        <taxon>Marchantiidae</taxon>
        <taxon>Marchantiales</taxon>
        <taxon>Ricciaceae</taxon>
        <taxon>Riccia</taxon>
    </lineage>
</organism>
<evidence type="ECO:0000259" key="12">
    <source>
        <dbReference type="Pfam" id="PF02705"/>
    </source>
</evidence>
<comment type="similarity">
    <text evidence="2 10">Belongs to the HAK/KUP transporter (TC 2.A.72.3) family.</text>
</comment>
<evidence type="ECO:0000256" key="3">
    <source>
        <dbReference type="ARBA" id="ARBA00022448"/>
    </source>
</evidence>
<feature type="transmembrane region" description="Helical" evidence="10">
    <location>
        <begin position="377"/>
        <end position="404"/>
    </location>
</feature>
<evidence type="ECO:0000256" key="7">
    <source>
        <dbReference type="ARBA" id="ARBA00022989"/>
    </source>
</evidence>
<feature type="compositionally biased region" description="Polar residues" evidence="11">
    <location>
        <begin position="671"/>
        <end position="689"/>
    </location>
</feature>
<name>A0ABD1YIU2_9MARC</name>
<feature type="transmembrane region" description="Helical" evidence="10">
    <location>
        <begin position="102"/>
        <end position="122"/>
    </location>
</feature>
<comment type="caution">
    <text evidence="10">Lacks conserved residue(s) required for the propagation of feature annotation.</text>
</comment>
<dbReference type="InterPro" id="IPR053951">
    <property type="entry name" value="K_trans_N"/>
</dbReference>
<evidence type="ECO:0000256" key="9">
    <source>
        <dbReference type="ARBA" id="ARBA00023136"/>
    </source>
</evidence>
<evidence type="ECO:0000256" key="8">
    <source>
        <dbReference type="ARBA" id="ARBA00023065"/>
    </source>
</evidence>
<protein>
    <recommendedName>
        <fullName evidence="10">Potassium transporter</fullName>
    </recommendedName>
</protein>
<evidence type="ECO:0000256" key="10">
    <source>
        <dbReference type="RuleBase" id="RU321113"/>
    </source>
</evidence>
<sequence>MTGRVRENMEGGKVDEEMMVVTAERGKMWAFDQQMDQPLGPESGRIQVMMDGRKRIPAKALLVLAFKSLGIVYGDLGTSPLYVFRSTFPDGLEKGSHEGDVLGALSLIIFTLTLIPLIKYMFIVLRADDNGEGGTFALYSLLCRYCNISSLPSRHPTDEELTTYSREPPEPNSRAEKMKTRLEKSRFLQFLLLILVLLSTCMVIGDGILTPAISVLSAVDGIKVASDKLNQTVVVIISVAILILLFSMQRFGTNQIGFLFAPVVLIWFITNGSIGIFNVVKHNHSVFRAISPHYGIKYLLKNKKDGWSSLGGIVLCITGAEALYADLGHFTAQSIQIAFTALVLPCLLLSYLGQAAYLMHHPEDVTDTFYKSIPRPLYWPMFVLATISASIASQAIISATFSIVKQSMALGCFPRVKIVHTSSDLMGQVYIPEVNWIVMVLCLIITAGFKDTEQIGNAYGIAVVGVMLSTTVLLFLVMIMVWHKNVWLAYMFIAIFGTVEAVYYSAVLFKVQQGGWVPLAIAATLLTVMYVWHYGTIKRYEYEIQNKVSVGWVLGLGTGLGLVRVPGIGLVYTDLAHGVPPIFSHFITNLPAIHSTLVFVCIKYLPVNTVPRDERFHIRRIGPTSFSMFRCAARYGYMDLHKKDDHFEELLIEKLARYIKYEALEKATQSSYPDDWTPVSSRAQSSVPTSSASQNSNVSSQQQQPHPQQQRSQRVVRFQETESPYDSPDESPSGIRRQGGTTRHPMAIESDDDIEQESLNELESFQKNKEVGIVYLLGNTVVKARSGSGLLKKIAINYIYAFLRRTCRESKVLYNVPHESSLQVGMVYFV</sequence>
<feature type="transmembrane region" description="Helical" evidence="10">
    <location>
        <begin position="229"/>
        <end position="246"/>
    </location>
</feature>
<reference evidence="14 15" key="1">
    <citation type="submission" date="2024-09" db="EMBL/GenBank/DDBJ databases">
        <title>Chromosome-scale assembly of Riccia fluitans.</title>
        <authorList>
            <person name="Paukszto L."/>
            <person name="Sawicki J."/>
            <person name="Karawczyk K."/>
            <person name="Piernik-Szablinska J."/>
            <person name="Szczecinska M."/>
            <person name="Mazdziarz M."/>
        </authorList>
    </citation>
    <scope>NUCLEOTIDE SEQUENCE [LARGE SCALE GENOMIC DNA]</scope>
    <source>
        <strain evidence="14">Rf_01</strain>
        <tissue evidence="14">Aerial parts of the thallus</tissue>
    </source>
</reference>
<feature type="transmembrane region" description="Helical" evidence="10">
    <location>
        <begin position="337"/>
        <end position="357"/>
    </location>
</feature>
<dbReference type="InterPro" id="IPR053952">
    <property type="entry name" value="K_trans_C"/>
</dbReference>
<evidence type="ECO:0000256" key="1">
    <source>
        <dbReference type="ARBA" id="ARBA00004141"/>
    </source>
</evidence>
<feature type="transmembrane region" description="Helical" evidence="10">
    <location>
        <begin position="592"/>
        <end position="610"/>
    </location>
</feature>
<keyword evidence="6 10" id="KW-0630">Potassium</keyword>
<proteinExistence type="inferred from homology"/>
<dbReference type="PANTHER" id="PTHR30540">
    <property type="entry name" value="OSMOTIC STRESS POTASSIUM TRANSPORTER"/>
    <property type="match status" value="1"/>
</dbReference>
<feature type="domain" description="K+ potassium transporter integral membrane" evidence="12">
    <location>
        <begin position="64"/>
        <end position="551"/>
    </location>
</feature>
<evidence type="ECO:0000313" key="15">
    <source>
        <dbReference type="Proteomes" id="UP001605036"/>
    </source>
</evidence>
<evidence type="ECO:0000313" key="14">
    <source>
        <dbReference type="EMBL" id="KAL2630628.1"/>
    </source>
</evidence>
<dbReference type="PANTHER" id="PTHR30540:SF95">
    <property type="entry name" value="POTASSIUM TRANSPORTER 10"/>
    <property type="match status" value="1"/>
</dbReference>
<feature type="transmembrane region" description="Helical" evidence="10">
    <location>
        <begin position="515"/>
        <end position="537"/>
    </location>
</feature>
<feature type="transmembrane region" description="Helical" evidence="10">
    <location>
        <begin position="425"/>
        <end position="447"/>
    </location>
</feature>
<feature type="region of interest" description="Disordered" evidence="11">
    <location>
        <begin position="156"/>
        <end position="175"/>
    </location>
</feature>
<keyword evidence="15" id="KW-1185">Reference proteome</keyword>
<feature type="transmembrane region" description="Helical" evidence="10">
    <location>
        <begin position="307"/>
        <end position="325"/>
    </location>
</feature>
<feature type="compositionally biased region" description="Low complexity" evidence="11">
    <location>
        <begin position="690"/>
        <end position="715"/>
    </location>
</feature>
<feature type="domain" description="K+ potassium transporter C-terminal" evidence="13">
    <location>
        <begin position="566"/>
        <end position="828"/>
    </location>
</feature>
<keyword evidence="8 10" id="KW-0406">Ion transport</keyword>
<dbReference type="EMBL" id="JBHFFA010000004">
    <property type="protein sequence ID" value="KAL2630628.1"/>
    <property type="molecule type" value="Genomic_DNA"/>
</dbReference>
<dbReference type="Pfam" id="PF02705">
    <property type="entry name" value="K_trans"/>
    <property type="match status" value="1"/>
</dbReference>
<comment type="subcellular location">
    <subcellularLocation>
        <location evidence="1 10">Membrane</location>
        <topology evidence="1 10">Multi-pass membrane protein</topology>
    </subcellularLocation>
</comment>
<evidence type="ECO:0000256" key="6">
    <source>
        <dbReference type="ARBA" id="ARBA00022958"/>
    </source>
</evidence>
<feature type="transmembrane region" description="Helical" evidence="10">
    <location>
        <begin position="549"/>
        <end position="572"/>
    </location>
</feature>
<dbReference type="Proteomes" id="UP001605036">
    <property type="component" value="Unassembled WGS sequence"/>
</dbReference>
<dbReference type="InterPro" id="IPR003855">
    <property type="entry name" value="K+_transporter"/>
</dbReference>
<keyword evidence="4 10" id="KW-0633">Potassium transport</keyword>
<evidence type="ECO:0000256" key="4">
    <source>
        <dbReference type="ARBA" id="ARBA00022538"/>
    </source>
</evidence>
<dbReference type="NCBIfam" id="TIGR00794">
    <property type="entry name" value="kup"/>
    <property type="match status" value="1"/>
</dbReference>
<evidence type="ECO:0000256" key="11">
    <source>
        <dbReference type="SAM" id="MobiDB-lite"/>
    </source>
</evidence>
<comment type="function">
    <text evidence="10">Potassium transporter.</text>
</comment>
<evidence type="ECO:0000256" key="2">
    <source>
        <dbReference type="ARBA" id="ARBA00008440"/>
    </source>
</evidence>